<sequence>MNFLIHVRLGSCHQLPSEIVYFRAVEQQFSSINGDGQADDAPGSLYRSVNGEDLKNHRKVETHMGEVICSRHGEPYPNGRSSYIYRKLFGQWLQRS</sequence>
<name>A0A0A0K2I8_CUCSA</name>
<dbReference type="Gramene" id="KGN43708">
    <property type="protein sequence ID" value="KGN43708"/>
    <property type="gene ID" value="Csa_7G062740"/>
</dbReference>
<dbReference type="EMBL" id="CM002928">
    <property type="protein sequence ID" value="KGN43708.1"/>
    <property type="molecule type" value="Genomic_DNA"/>
</dbReference>
<reference evidence="1 2" key="3">
    <citation type="journal article" date="2010" name="BMC Genomics">
        <title>Transcriptome sequencing and comparative analysis of cucumber flowers with different sex types.</title>
        <authorList>
            <person name="Guo S."/>
            <person name="Zheng Y."/>
            <person name="Joung J.G."/>
            <person name="Liu S."/>
            <person name="Zhang Z."/>
            <person name="Crasta O.R."/>
            <person name="Sobral B.W."/>
            <person name="Xu Y."/>
            <person name="Huang S."/>
            <person name="Fei Z."/>
        </authorList>
    </citation>
    <scope>NUCLEOTIDE SEQUENCE [LARGE SCALE GENOMIC DNA]</scope>
    <source>
        <strain evidence="2">cv. 9930</strain>
    </source>
</reference>
<reference evidence="1 2" key="4">
    <citation type="journal article" date="2011" name="BMC Genomics">
        <title>RNA-Seq improves annotation of protein-coding genes in the cucumber genome.</title>
        <authorList>
            <person name="Li Z."/>
            <person name="Zhang Z."/>
            <person name="Yan P."/>
            <person name="Huang S."/>
            <person name="Fei Z."/>
            <person name="Lin K."/>
        </authorList>
    </citation>
    <scope>NUCLEOTIDE SEQUENCE [LARGE SCALE GENOMIC DNA]</scope>
    <source>
        <strain evidence="2">cv. 9930</strain>
    </source>
</reference>
<accession>A0A0A0K2I8</accession>
<evidence type="ECO:0000313" key="1">
    <source>
        <dbReference type="EMBL" id="KGN43708.1"/>
    </source>
</evidence>
<protein>
    <submittedName>
        <fullName evidence="1">Uncharacterized protein</fullName>
    </submittedName>
</protein>
<dbReference type="AlphaFoldDB" id="A0A0A0K2I8"/>
<gene>
    <name evidence="1" type="ORF">Csa_7G062740</name>
</gene>
<evidence type="ECO:0000313" key="2">
    <source>
        <dbReference type="Proteomes" id="UP000029981"/>
    </source>
</evidence>
<keyword evidence="2" id="KW-1185">Reference proteome</keyword>
<reference evidence="1 2" key="2">
    <citation type="journal article" date="2009" name="PLoS ONE">
        <title>An integrated genetic and cytogenetic map of the cucumber genome.</title>
        <authorList>
            <person name="Ren Y."/>
            <person name="Zhang Z."/>
            <person name="Liu J."/>
            <person name="Staub J.E."/>
            <person name="Han Y."/>
            <person name="Cheng Z."/>
            <person name="Li X."/>
            <person name="Lu J."/>
            <person name="Miao H."/>
            <person name="Kang H."/>
            <person name="Xie B."/>
            <person name="Gu X."/>
            <person name="Wang X."/>
            <person name="Du Y."/>
            <person name="Jin W."/>
            <person name="Huang S."/>
        </authorList>
    </citation>
    <scope>NUCLEOTIDE SEQUENCE [LARGE SCALE GENOMIC DNA]</scope>
    <source>
        <strain evidence="2">cv. 9930</strain>
    </source>
</reference>
<dbReference type="Proteomes" id="UP000029981">
    <property type="component" value="Chromosome 7"/>
</dbReference>
<organism evidence="1 2">
    <name type="scientific">Cucumis sativus</name>
    <name type="common">Cucumber</name>
    <dbReference type="NCBI Taxonomy" id="3659"/>
    <lineage>
        <taxon>Eukaryota</taxon>
        <taxon>Viridiplantae</taxon>
        <taxon>Streptophyta</taxon>
        <taxon>Embryophyta</taxon>
        <taxon>Tracheophyta</taxon>
        <taxon>Spermatophyta</taxon>
        <taxon>Magnoliopsida</taxon>
        <taxon>eudicotyledons</taxon>
        <taxon>Gunneridae</taxon>
        <taxon>Pentapetalae</taxon>
        <taxon>rosids</taxon>
        <taxon>fabids</taxon>
        <taxon>Cucurbitales</taxon>
        <taxon>Cucurbitaceae</taxon>
        <taxon>Benincaseae</taxon>
        <taxon>Cucumis</taxon>
    </lineage>
</organism>
<proteinExistence type="predicted"/>
<reference evidence="1 2" key="1">
    <citation type="journal article" date="2009" name="Nat. Genet.">
        <title>The genome of the cucumber, Cucumis sativus L.</title>
        <authorList>
            <person name="Huang S."/>
            <person name="Li R."/>
            <person name="Zhang Z."/>
            <person name="Li L."/>
            <person name="Gu X."/>
            <person name="Fan W."/>
            <person name="Lucas W.J."/>
            <person name="Wang X."/>
            <person name="Xie B."/>
            <person name="Ni P."/>
            <person name="Ren Y."/>
            <person name="Zhu H."/>
            <person name="Li J."/>
            <person name="Lin K."/>
            <person name="Jin W."/>
            <person name="Fei Z."/>
            <person name="Li G."/>
            <person name="Staub J."/>
            <person name="Kilian A."/>
            <person name="van der Vossen E.A."/>
            <person name="Wu Y."/>
            <person name="Guo J."/>
            <person name="He J."/>
            <person name="Jia Z."/>
            <person name="Ren Y."/>
            <person name="Tian G."/>
            <person name="Lu Y."/>
            <person name="Ruan J."/>
            <person name="Qian W."/>
            <person name="Wang M."/>
            <person name="Huang Q."/>
            <person name="Li B."/>
            <person name="Xuan Z."/>
            <person name="Cao J."/>
            <person name="Asan"/>
            <person name="Wu Z."/>
            <person name="Zhang J."/>
            <person name="Cai Q."/>
            <person name="Bai Y."/>
            <person name="Zhao B."/>
            <person name="Han Y."/>
            <person name="Li Y."/>
            <person name="Li X."/>
            <person name="Wang S."/>
            <person name="Shi Q."/>
            <person name="Liu S."/>
            <person name="Cho W.K."/>
            <person name="Kim J.Y."/>
            <person name="Xu Y."/>
            <person name="Heller-Uszynska K."/>
            <person name="Miao H."/>
            <person name="Cheng Z."/>
            <person name="Zhang S."/>
            <person name="Wu J."/>
            <person name="Yang Y."/>
            <person name="Kang H."/>
            <person name="Li M."/>
            <person name="Liang H."/>
            <person name="Ren X."/>
            <person name="Shi Z."/>
            <person name="Wen M."/>
            <person name="Jian M."/>
            <person name="Yang H."/>
            <person name="Zhang G."/>
            <person name="Yang Z."/>
            <person name="Chen R."/>
            <person name="Liu S."/>
            <person name="Li J."/>
            <person name="Ma L."/>
            <person name="Liu H."/>
            <person name="Zhou Y."/>
            <person name="Zhao J."/>
            <person name="Fang X."/>
            <person name="Li G."/>
            <person name="Fang L."/>
            <person name="Li Y."/>
            <person name="Liu D."/>
            <person name="Zheng H."/>
            <person name="Zhang Y."/>
            <person name="Qin N."/>
            <person name="Li Z."/>
            <person name="Yang G."/>
            <person name="Yang S."/>
            <person name="Bolund L."/>
            <person name="Kristiansen K."/>
            <person name="Zheng H."/>
            <person name="Li S."/>
            <person name="Zhang X."/>
            <person name="Yang H."/>
            <person name="Wang J."/>
            <person name="Sun R."/>
            <person name="Zhang B."/>
            <person name="Jiang S."/>
            <person name="Wang J."/>
            <person name="Du Y."/>
            <person name="Li S."/>
        </authorList>
    </citation>
    <scope>NUCLEOTIDE SEQUENCE [LARGE SCALE GENOMIC DNA]</scope>
    <source>
        <strain evidence="2">cv. 9930</strain>
    </source>
</reference>